<keyword evidence="2" id="KW-1185">Reference proteome</keyword>
<reference evidence="1" key="1">
    <citation type="submission" date="2023-10" db="EMBL/GenBank/DDBJ databases">
        <authorList>
            <person name="Rodriguez Cubillos JULIANA M."/>
            <person name="De Vega J."/>
        </authorList>
    </citation>
    <scope>NUCLEOTIDE SEQUENCE</scope>
</reference>
<comment type="caution">
    <text evidence="1">The sequence shown here is derived from an EMBL/GenBank/DDBJ whole genome shotgun (WGS) entry which is preliminary data.</text>
</comment>
<dbReference type="EMBL" id="CASHSV030000311">
    <property type="protein sequence ID" value="CAJ2656998.1"/>
    <property type="molecule type" value="Genomic_DNA"/>
</dbReference>
<name>A0ACB0KJV6_TRIPR</name>
<evidence type="ECO:0000313" key="1">
    <source>
        <dbReference type="EMBL" id="CAJ2656998.1"/>
    </source>
</evidence>
<sequence length="418" mass="47118">MGFICKGVIYFSSILVLLSTKICAVYSGAEFENKNIKSATFISEMFEMGPGKVAAKTFYDVEFPKGHVGIKSFDAELVDEEGNSVPLYEAYLHHWFAIKYQEKDWNMSKIIPKDPMEGAIYIRNDGTCNTYILPIYWGLGAESRGTKSKIPDPYAVEHGNPSKIPFGYQEKWLLNLLIIDTRGTEDREGCTECRCDHFNLPTNFYNVTVGIDGKPLGSSYKGGLFCCQDNLQCKLQKDFEAPTRKLALRYKITWVDWNQQQIPLRFYVLDSTDRVRTNGSQFIHDCQVEFTVLPTNGRNNAPHIEKANIPMERGGYLIYGTAHMHRGAINATLYGQDGRILYTSKPKYGKGKKPGNEKGYVVGMSGSYPELGSTKIKDGEIVTIETRYESGFRTGAMGHMYIYLADRLPNNTNTPTMA</sequence>
<evidence type="ECO:0000313" key="2">
    <source>
        <dbReference type="Proteomes" id="UP001177021"/>
    </source>
</evidence>
<protein>
    <submittedName>
        <fullName evidence="1">Uncharacterized protein</fullName>
    </submittedName>
</protein>
<accession>A0ACB0KJV6</accession>
<gene>
    <name evidence="1" type="ORF">MILVUS5_LOCUS23639</name>
</gene>
<proteinExistence type="predicted"/>
<organism evidence="1 2">
    <name type="scientific">Trifolium pratense</name>
    <name type="common">Red clover</name>
    <dbReference type="NCBI Taxonomy" id="57577"/>
    <lineage>
        <taxon>Eukaryota</taxon>
        <taxon>Viridiplantae</taxon>
        <taxon>Streptophyta</taxon>
        <taxon>Embryophyta</taxon>
        <taxon>Tracheophyta</taxon>
        <taxon>Spermatophyta</taxon>
        <taxon>Magnoliopsida</taxon>
        <taxon>eudicotyledons</taxon>
        <taxon>Gunneridae</taxon>
        <taxon>Pentapetalae</taxon>
        <taxon>rosids</taxon>
        <taxon>fabids</taxon>
        <taxon>Fabales</taxon>
        <taxon>Fabaceae</taxon>
        <taxon>Papilionoideae</taxon>
        <taxon>50 kb inversion clade</taxon>
        <taxon>NPAAA clade</taxon>
        <taxon>Hologalegina</taxon>
        <taxon>IRL clade</taxon>
        <taxon>Trifolieae</taxon>
        <taxon>Trifolium</taxon>
    </lineage>
</organism>
<dbReference type="Proteomes" id="UP001177021">
    <property type="component" value="Unassembled WGS sequence"/>
</dbReference>